<keyword evidence="1" id="KW-1185">Reference proteome</keyword>
<gene>
    <name evidence="2" type="primary">LOC113215856</name>
</gene>
<organism evidence="1 2">
    <name type="scientific">Frankliniella occidentalis</name>
    <name type="common">Western flower thrips</name>
    <name type="synonym">Euthrips occidentalis</name>
    <dbReference type="NCBI Taxonomy" id="133901"/>
    <lineage>
        <taxon>Eukaryota</taxon>
        <taxon>Metazoa</taxon>
        <taxon>Ecdysozoa</taxon>
        <taxon>Arthropoda</taxon>
        <taxon>Hexapoda</taxon>
        <taxon>Insecta</taxon>
        <taxon>Pterygota</taxon>
        <taxon>Neoptera</taxon>
        <taxon>Paraneoptera</taxon>
        <taxon>Thysanoptera</taxon>
        <taxon>Terebrantia</taxon>
        <taxon>Thripoidea</taxon>
        <taxon>Thripidae</taxon>
        <taxon>Frankliniella</taxon>
    </lineage>
</organism>
<dbReference type="RefSeq" id="XP_026291306.2">
    <property type="nucleotide sequence ID" value="XM_026435521.2"/>
</dbReference>
<name>A0A6J1TKF4_FRAOC</name>
<proteinExistence type="predicted"/>
<evidence type="ECO:0000313" key="1">
    <source>
        <dbReference type="Proteomes" id="UP000504606"/>
    </source>
</evidence>
<accession>A0A6J1TKF4</accession>
<dbReference type="KEGG" id="foc:113215856"/>
<protein>
    <submittedName>
        <fullName evidence="2">Uncharacterized protein LOC113215856</fullName>
    </submittedName>
</protein>
<reference evidence="2" key="1">
    <citation type="submission" date="2025-08" db="UniProtKB">
        <authorList>
            <consortium name="RefSeq"/>
        </authorList>
    </citation>
    <scope>IDENTIFICATION</scope>
    <source>
        <tissue evidence="2">Whole organism</tissue>
    </source>
</reference>
<dbReference type="GeneID" id="113215856"/>
<dbReference type="AlphaFoldDB" id="A0A6J1TKF4"/>
<evidence type="ECO:0000313" key="2">
    <source>
        <dbReference type="RefSeq" id="XP_026291306.2"/>
    </source>
</evidence>
<sequence>MKSRGRAAYRKFIKPYLDAGRPLPDLNEITFANAHHKTVIQMTGVGAALNGVQLAHANIDDPANETDIAQAADAAIPVPDADQLLAQFMLHGAEPLLTLP</sequence>
<dbReference type="Proteomes" id="UP000504606">
    <property type="component" value="Unplaced"/>
</dbReference>